<accession>A0A1M7LAM5</accession>
<dbReference type="OrthoDB" id="839124at2"/>
<evidence type="ECO:0000313" key="2">
    <source>
        <dbReference type="Proteomes" id="UP000184513"/>
    </source>
</evidence>
<evidence type="ECO:0000313" key="1">
    <source>
        <dbReference type="EMBL" id="SHM75150.1"/>
    </source>
</evidence>
<dbReference type="Proteomes" id="UP000184513">
    <property type="component" value="Unassembled WGS sequence"/>
</dbReference>
<reference evidence="1 2" key="1">
    <citation type="submission" date="2016-11" db="EMBL/GenBank/DDBJ databases">
        <authorList>
            <person name="Jaros S."/>
            <person name="Januszkiewicz K."/>
            <person name="Wedrychowicz H."/>
        </authorList>
    </citation>
    <scope>NUCLEOTIDE SEQUENCE [LARGE SCALE GENOMIC DNA]</scope>
    <source>
        <strain evidence="1 2">CGMCC 1.6102</strain>
    </source>
</reference>
<sequence>MSIQEFLSKHADLQKTDNVFYMEDAEGTVFHSIDDAHKKGKHPFVTKNVKDTALADLGELGIHSKAEAARFISLVQFIYGVDSKGEKSSGRGRRTYSNQEKANILNAWKKAEAEGKSKAEFSKETGVTYQTLFKWIKESQ</sequence>
<dbReference type="EMBL" id="FRCY01000003">
    <property type="protein sequence ID" value="SHM75150.1"/>
    <property type="molecule type" value="Genomic_DNA"/>
</dbReference>
<keyword evidence="2" id="KW-1185">Reference proteome</keyword>
<gene>
    <name evidence="1" type="ORF">SAMN04488057_103202</name>
</gene>
<protein>
    <submittedName>
        <fullName evidence="1">Uncharacterized protein</fullName>
    </submittedName>
</protein>
<organism evidence="1 2">
    <name type="scientific">Cyclobacterium lianum</name>
    <dbReference type="NCBI Taxonomy" id="388280"/>
    <lineage>
        <taxon>Bacteria</taxon>
        <taxon>Pseudomonadati</taxon>
        <taxon>Bacteroidota</taxon>
        <taxon>Cytophagia</taxon>
        <taxon>Cytophagales</taxon>
        <taxon>Cyclobacteriaceae</taxon>
        <taxon>Cyclobacterium</taxon>
    </lineage>
</organism>
<dbReference type="RefSeq" id="WP_073093654.1">
    <property type="nucleotide sequence ID" value="NZ_FRCY01000003.1"/>
</dbReference>
<proteinExistence type="predicted"/>
<name>A0A1M7LAM5_9BACT</name>
<dbReference type="AlphaFoldDB" id="A0A1M7LAM5"/>